<proteinExistence type="predicted"/>
<sequence>MKGGYFMSVTKSTSSKAAILGFIIATLLSLHAMTVRAATSPEDKIKTAIIYKITKFISWPKRTQNLTICVLGEGSINNELHKINHKNTMGRRLSVTHRDANAPFDKLCDALFMHSIDNATVKSVLKRLEGKPVLTISDLRSFTDYGGMIGLNRSGKKINFSINNTSASGADLNISSKLLKLAKTVK</sequence>
<dbReference type="eggNOG" id="ENOG5032YBM">
    <property type="taxonomic scope" value="Bacteria"/>
</dbReference>
<organism evidence="1 2">
    <name type="scientific">Endozoicomonas montiporae</name>
    <dbReference type="NCBI Taxonomy" id="1027273"/>
    <lineage>
        <taxon>Bacteria</taxon>
        <taxon>Pseudomonadati</taxon>
        <taxon>Pseudomonadota</taxon>
        <taxon>Gammaproteobacteria</taxon>
        <taxon>Oceanospirillales</taxon>
        <taxon>Endozoicomonadaceae</taxon>
        <taxon>Endozoicomonas</taxon>
    </lineage>
</organism>
<accession>A0A081N2J6</accession>
<keyword evidence="2" id="KW-1185">Reference proteome</keyword>
<name>A0A081N2J6_9GAMM</name>
<reference evidence="1 2" key="1">
    <citation type="submission" date="2014-06" db="EMBL/GenBank/DDBJ databases">
        <title>Whole Genome Sequences of Three Symbiotic Endozoicomonas Bacteria.</title>
        <authorList>
            <person name="Neave M.J."/>
            <person name="Apprill A."/>
            <person name="Voolstra C.R."/>
        </authorList>
    </citation>
    <scope>NUCLEOTIDE SEQUENCE [LARGE SCALE GENOMIC DNA]</scope>
    <source>
        <strain evidence="1 2">LMG 24815</strain>
    </source>
</reference>
<dbReference type="EMBL" id="JOKG01000004">
    <property type="protein sequence ID" value="KEQ12669.1"/>
    <property type="molecule type" value="Genomic_DNA"/>
</dbReference>
<protein>
    <recommendedName>
        <fullName evidence="3">Transmembrane protein</fullName>
    </recommendedName>
</protein>
<dbReference type="AlphaFoldDB" id="A0A081N2J6"/>
<evidence type="ECO:0000313" key="1">
    <source>
        <dbReference type="EMBL" id="KEQ12669.1"/>
    </source>
</evidence>
<gene>
    <name evidence="1" type="ORF">GZ77_19455</name>
</gene>
<comment type="caution">
    <text evidence="1">The sequence shown here is derived from an EMBL/GenBank/DDBJ whole genome shotgun (WGS) entry which is preliminary data.</text>
</comment>
<dbReference type="Proteomes" id="UP000028006">
    <property type="component" value="Unassembled WGS sequence"/>
</dbReference>
<dbReference type="Pfam" id="PF13689">
    <property type="entry name" value="DUF4154"/>
    <property type="match status" value="1"/>
</dbReference>
<evidence type="ECO:0008006" key="3">
    <source>
        <dbReference type="Google" id="ProtNLM"/>
    </source>
</evidence>
<evidence type="ECO:0000313" key="2">
    <source>
        <dbReference type="Proteomes" id="UP000028006"/>
    </source>
</evidence>
<dbReference type="InterPro" id="IPR025293">
    <property type="entry name" value="YfiR/HmsC-like"/>
</dbReference>